<evidence type="ECO:0000313" key="2">
    <source>
        <dbReference type="Proteomes" id="UP000183766"/>
    </source>
</evidence>
<dbReference type="Proteomes" id="UP000183766">
    <property type="component" value="Unassembled WGS sequence"/>
</dbReference>
<gene>
    <name evidence="1" type="ORF">SAMN05216250_10420</name>
</gene>
<evidence type="ECO:0000313" key="1">
    <source>
        <dbReference type="EMBL" id="SFM36733.1"/>
    </source>
</evidence>
<name>A0A1I4QAQ3_9BACE</name>
<organism evidence="1 2">
    <name type="scientific">Bacteroides xylanisolvens</name>
    <dbReference type="NCBI Taxonomy" id="371601"/>
    <lineage>
        <taxon>Bacteria</taxon>
        <taxon>Pseudomonadati</taxon>
        <taxon>Bacteroidota</taxon>
        <taxon>Bacteroidia</taxon>
        <taxon>Bacteroidales</taxon>
        <taxon>Bacteroidaceae</taxon>
        <taxon>Bacteroides</taxon>
    </lineage>
</organism>
<dbReference type="EMBL" id="FOUM01000004">
    <property type="protein sequence ID" value="SFM36733.1"/>
    <property type="molecule type" value="Genomic_DNA"/>
</dbReference>
<proteinExistence type="predicted"/>
<dbReference type="AlphaFoldDB" id="A0A1I4QAQ3"/>
<dbReference type="RefSeq" id="WP_074908884.1">
    <property type="nucleotide sequence ID" value="NZ_FOUM01000004.1"/>
</dbReference>
<sequence>MRTFRLGIAGGKVLSRACFSLLVISNIYFSSCEDDLDRGRISANIFFTPEIRAYWDLLIRSMASTEVPQDSVASLQGGYPLFLSLHLIYRSITVPSIVREEEATGRKTRVTSVTTNNIHDYFRVLAYAYTSRWSENQP</sequence>
<protein>
    <submittedName>
        <fullName evidence="1">Uncharacterized protein</fullName>
    </submittedName>
</protein>
<accession>A0A1I4QAQ3</accession>
<reference evidence="1 2" key="1">
    <citation type="submission" date="2016-10" db="EMBL/GenBank/DDBJ databases">
        <authorList>
            <person name="de Groot N.N."/>
        </authorList>
    </citation>
    <scope>NUCLEOTIDE SEQUENCE [LARGE SCALE GENOMIC DNA]</scope>
    <source>
        <strain evidence="1 2">NLAE-zl-C202</strain>
    </source>
</reference>